<evidence type="ECO:0000313" key="3">
    <source>
        <dbReference type="EMBL" id="OAF56833.1"/>
    </source>
</evidence>
<sequence>MPGTPSVRADAAAAEEAMRLHASCPPEEERGEAWVAAVEGDESEAVSGSQSATPTPTPTPPPDGQQMMKRVEGGQRGSVEMLSPVSVEEKGEEKEREAPVLRRSYAGSSPSMSYEFSNVRLKPSSPSSFLRSGSQFRGTQHSERQVYEVQVEIKHVDMRESSLCGYLRIQGLTEDHPTLTTYFEGEIIGTKYSFLTKHDDWGSTDKVDLEHWSKFQAFRPFSKAARRGNLHIPNLAQRENIFMRWKEHFLVPDHRVRTITGASFEGFYYICFNQRSGSVSGIYFHAKSEKFQQLELKHVPDRGTYGAIEFR</sequence>
<protein>
    <recommendedName>
        <fullName evidence="4">Vesicle-mediated transporter Vid24</fullName>
    </recommendedName>
</protein>
<dbReference type="RefSeq" id="XP_024322124.1">
    <property type="nucleotide sequence ID" value="XM_024470494.1"/>
</dbReference>
<dbReference type="GO" id="GO:0043161">
    <property type="term" value="P:proteasome-mediated ubiquitin-dependent protein catabolic process"/>
    <property type="evidence" value="ECO:0007669"/>
    <property type="project" value="TreeGrafter"/>
</dbReference>
<dbReference type="eggNOG" id="KOG4635">
    <property type="taxonomic scope" value="Eukaryota"/>
</dbReference>
<evidence type="ECO:0000256" key="2">
    <source>
        <dbReference type="SAM" id="MobiDB-lite"/>
    </source>
</evidence>
<dbReference type="PANTHER" id="PTHR14534:SF3">
    <property type="entry name" value="GID COMPLEX SUBUNIT 4 HOMOLOG"/>
    <property type="match status" value="1"/>
</dbReference>
<dbReference type="GeneID" id="36289961"/>
<dbReference type="GO" id="GO:0006623">
    <property type="term" value="P:protein targeting to vacuole"/>
    <property type="evidence" value="ECO:0007669"/>
    <property type="project" value="TreeGrafter"/>
</dbReference>
<dbReference type="Pfam" id="PF09783">
    <property type="entry name" value="Vac_ImportDeg"/>
    <property type="match status" value="1"/>
</dbReference>
<name>A0A177A6S1_9PEZI</name>
<evidence type="ECO:0008006" key="4">
    <source>
        <dbReference type="Google" id="ProtNLM"/>
    </source>
</evidence>
<proteinExistence type="inferred from homology"/>
<feature type="region of interest" description="Disordered" evidence="2">
    <location>
        <begin position="1"/>
        <end position="99"/>
    </location>
</feature>
<dbReference type="GO" id="GO:0005773">
    <property type="term" value="C:vacuole"/>
    <property type="evidence" value="ECO:0007669"/>
    <property type="project" value="GOC"/>
</dbReference>
<dbReference type="Proteomes" id="UP000077154">
    <property type="component" value="Unassembled WGS sequence"/>
</dbReference>
<dbReference type="PANTHER" id="PTHR14534">
    <property type="entry name" value="VACUOLAR IMPORT AND DEGRADATION PROTEIN 24"/>
    <property type="match status" value="1"/>
</dbReference>
<feature type="compositionally biased region" description="Basic and acidic residues" evidence="2">
    <location>
        <begin position="87"/>
        <end position="99"/>
    </location>
</feature>
<dbReference type="GO" id="GO:0045721">
    <property type="term" value="P:negative regulation of gluconeogenesis"/>
    <property type="evidence" value="ECO:0007669"/>
    <property type="project" value="TreeGrafter"/>
</dbReference>
<comment type="similarity">
    <text evidence="1">Belongs to the GID4/VID24 family.</text>
</comment>
<dbReference type="EMBL" id="KV441402">
    <property type="protein sequence ID" value="OAF56833.1"/>
    <property type="molecule type" value="Genomic_DNA"/>
</dbReference>
<reference evidence="3" key="1">
    <citation type="submission" date="2016-03" db="EMBL/GenBank/DDBJ databases">
        <title>Updated assembly of Pseudogymnoascus destructans, the fungus causing white-nose syndrome of bats.</title>
        <authorList>
            <person name="Palmer J.M."/>
            <person name="Drees K.P."/>
            <person name="Foster J.T."/>
            <person name="Lindner D.L."/>
        </authorList>
    </citation>
    <scope>NUCLEOTIDE SEQUENCE [LARGE SCALE GENOMIC DNA]</scope>
    <source>
        <strain evidence="3">20631-21</strain>
    </source>
</reference>
<accession>A0A177A6S1</accession>
<organism evidence="3">
    <name type="scientific">Pseudogymnoascus destructans</name>
    <dbReference type="NCBI Taxonomy" id="655981"/>
    <lineage>
        <taxon>Eukaryota</taxon>
        <taxon>Fungi</taxon>
        <taxon>Dikarya</taxon>
        <taxon>Ascomycota</taxon>
        <taxon>Pezizomycotina</taxon>
        <taxon>Leotiomycetes</taxon>
        <taxon>Thelebolales</taxon>
        <taxon>Thelebolaceae</taxon>
        <taxon>Pseudogymnoascus</taxon>
    </lineage>
</organism>
<dbReference type="InterPro" id="IPR018618">
    <property type="entry name" value="GID4/10-like"/>
</dbReference>
<dbReference type="GO" id="GO:0034657">
    <property type="term" value="C:GID complex"/>
    <property type="evidence" value="ECO:0007669"/>
    <property type="project" value="TreeGrafter"/>
</dbReference>
<dbReference type="AlphaFoldDB" id="A0A177A6S1"/>
<gene>
    <name evidence="3" type="ORF">VC83_06910</name>
</gene>
<dbReference type="OrthoDB" id="62at2759"/>
<dbReference type="VEuPathDB" id="FungiDB:GMDG_06945"/>
<evidence type="ECO:0000256" key="1">
    <source>
        <dbReference type="ARBA" id="ARBA00061469"/>
    </source>
</evidence>
<dbReference type="GO" id="GO:0007039">
    <property type="term" value="P:protein catabolic process in the vacuole"/>
    <property type="evidence" value="ECO:0007669"/>
    <property type="project" value="TreeGrafter"/>
</dbReference>